<evidence type="ECO:0000256" key="8">
    <source>
        <dbReference type="ARBA" id="ARBA00022917"/>
    </source>
</evidence>
<dbReference type="GO" id="GO:0005737">
    <property type="term" value="C:cytoplasm"/>
    <property type="evidence" value="ECO:0007669"/>
    <property type="project" value="UniProtKB-SubCell"/>
</dbReference>
<dbReference type="SUPFAM" id="SSF47323">
    <property type="entry name" value="Anticodon-binding domain of a subclass of class I aminoacyl-tRNA synthetases"/>
    <property type="match status" value="1"/>
</dbReference>
<dbReference type="Proteomes" id="UP000885621">
    <property type="component" value="Unassembled WGS sequence"/>
</dbReference>
<dbReference type="Pfam" id="PF00750">
    <property type="entry name" value="tRNA-synt_1d"/>
    <property type="match status" value="1"/>
</dbReference>
<keyword evidence="5 11" id="KW-0436">Ligase</keyword>
<dbReference type="InterPro" id="IPR008909">
    <property type="entry name" value="DALR_anticod-bd"/>
</dbReference>
<dbReference type="SMART" id="SM00836">
    <property type="entry name" value="DALR_1"/>
    <property type="match status" value="1"/>
</dbReference>
<evidence type="ECO:0000256" key="7">
    <source>
        <dbReference type="ARBA" id="ARBA00022840"/>
    </source>
</evidence>
<proteinExistence type="inferred from homology"/>
<evidence type="ECO:0000256" key="10">
    <source>
        <dbReference type="ARBA" id="ARBA00049339"/>
    </source>
</evidence>
<comment type="catalytic activity">
    <reaction evidence="10 11">
        <text>tRNA(Arg) + L-arginine + ATP = L-arginyl-tRNA(Arg) + AMP + diphosphate</text>
        <dbReference type="Rhea" id="RHEA:20301"/>
        <dbReference type="Rhea" id="RHEA-COMP:9658"/>
        <dbReference type="Rhea" id="RHEA-COMP:9673"/>
        <dbReference type="ChEBI" id="CHEBI:30616"/>
        <dbReference type="ChEBI" id="CHEBI:32682"/>
        <dbReference type="ChEBI" id="CHEBI:33019"/>
        <dbReference type="ChEBI" id="CHEBI:78442"/>
        <dbReference type="ChEBI" id="CHEBI:78513"/>
        <dbReference type="ChEBI" id="CHEBI:456215"/>
        <dbReference type="EC" id="6.1.1.19"/>
    </reaction>
</comment>
<evidence type="ECO:0000256" key="3">
    <source>
        <dbReference type="ARBA" id="ARBA00011245"/>
    </source>
</evidence>
<dbReference type="Gene3D" id="1.10.730.10">
    <property type="entry name" value="Isoleucyl-tRNA Synthetase, Domain 1"/>
    <property type="match status" value="1"/>
</dbReference>
<dbReference type="PANTHER" id="PTHR11956:SF5">
    <property type="entry name" value="ARGININE--TRNA LIGASE, CYTOPLASMIC"/>
    <property type="match status" value="1"/>
</dbReference>
<evidence type="ECO:0000256" key="9">
    <source>
        <dbReference type="ARBA" id="ARBA00023146"/>
    </source>
</evidence>
<dbReference type="InterPro" id="IPR009080">
    <property type="entry name" value="tRNAsynth_Ia_anticodon-bd"/>
</dbReference>
<dbReference type="InterPro" id="IPR035684">
    <property type="entry name" value="ArgRS_core"/>
</dbReference>
<comment type="subcellular location">
    <subcellularLocation>
        <location evidence="1 11">Cytoplasm</location>
    </subcellularLocation>
</comment>
<dbReference type="SUPFAM" id="SSF55190">
    <property type="entry name" value="Arginyl-tRNA synthetase (ArgRS), N-terminal 'additional' domain"/>
    <property type="match status" value="1"/>
</dbReference>
<keyword evidence="9 11" id="KW-0030">Aminoacyl-tRNA synthetase</keyword>
<dbReference type="Gene3D" id="3.30.1360.70">
    <property type="entry name" value="Arginyl tRNA synthetase N-terminal domain"/>
    <property type="match status" value="1"/>
</dbReference>
<evidence type="ECO:0000256" key="1">
    <source>
        <dbReference type="ARBA" id="ARBA00004496"/>
    </source>
</evidence>
<dbReference type="EC" id="6.1.1.19" evidence="11"/>
<dbReference type="AlphaFoldDB" id="A0A831YDV7"/>
<dbReference type="InterPro" id="IPR036695">
    <property type="entry name" value="Arg-tRNA-synth_N_sf"/>
</dbReference>
<dbReference type="GO" id="GO:0005524">
    <property type="term" value="F:ATP binding"/>
    <property type="evidence" value="ECO:0007669"/>
    <property type="project" value="UniProtKB-UniRule"/>
</dbReference>
<dbReference type="EMBL" id="DSFC01000085">
    <property type="protein sequence ID" value="HEV09061.1"/>
    <property type="molecule type" value="Genomic_DNA"/>
</dbReference>
<dbReference type="InterPro" id="IPR001278">
    <property type="entry name" value="Arg-tRNA-ligase"/>
</dbReference>
<comment type="subunit">
    <text evidence="3 11">Monomer.</text>
</comment>
<evidence type="ECO:0000256" key="2">
    <source>
        <dbReference type="ARBA" id="ARBA00005594"/>
    </source>
</evidence>
<feature type="domain" description="DALR anticodon binding" evidence="13">
    <location>
        <begin position="430"/>
        <end position="552"/>
    </location>
</feature>
<evidence type="ECO:0000313" key="15">
    <source>
        <dbReference type="EMBL" id="HEV09061.1"/>
    </source>
</evidence>
<feature type="domain" description="Arginyl tRNA synthetase N-terminal" evidence="14">
    <location>
        <begin position="3"/>
        <end position="87"/>
    </location>
</feature>
<dbReference type="Gene3D" id="3.40.50.620">
    <property type="entry name" value="HUPs"/>
    <property type="match status" value="1"/>
</dbReference>
<dbReference type="GO" id="GO:0006420">
    <property type="term" value="P:arginyl-tRNA aminoacylation"/>
    <property type="evidence" value="ECO:0007669"/>
    <property type="project" value="UniProtKB-UniRule"/>
</dbReference>
<evidence type="ECO:0000259" key="14">
    <source>
        <dbReference type="SMART" id="SM01016"/>
    </source>
</evidence>
<dbReference type="HAMAP" id="MF_00123">
    <property type="entry name" value="Arg_tRNA_synth"/>
    <property type="match status" value="1"/>
</dbReference>
<comment type="caution">
    <text evidence="15">The sequence shown here is derived from an EMBL/GenBank/DDBJ whole genome shotgun (WGS) entry which is preliminary data.</text>
</comment>
<dbReference type="Pfam" id="PF03485">
    <property type="entry name" value="Arg_tRNA_synt_N"/>
    <property type="match status" value="1"/>
</dbReference>
<dbReference type="InterPro" id="IPR001412">
    <property type="entry name" value="aa-tRNA-synth_I_CS"/>
</dbReference>
<keyword evidence="8 11" id="KW-0648">Protein biosynthesis</keyword>
<accession>A0A831YDV7</accession>
<dbReference type="NCBIfam" id="TIGR00456">
    <property type="entry name" value="argS"/>
    <property type="match status" value="1"/>
</dbReference>
<reference evidence="15" key="1">
    <citation type="journal article" date="2020" name="mSystems">
        <title>Genome- and Community-Level Interaction Insights into Carbon Utilization and Element Cycling Functions of Hydrothermarchaeota in Hydrothermal Sediment.</title>
        <authorList>
            <person name="Zhou Z."/>
            <person name="Liu Y."/>
            <person name="Xu W."/>
            <person name="Pan J."/>
            <person name="Luo Z.H."/>
            <person name="Li M."/>
        </authorList>
    </citation>
    <scope>NUCLEOTIDE SEQUENCE [LARGE SCALE GENOMIC DNA]</scope>
    <source>
        <strain evidence="15">SpSt-1257</strain>
    </source>
</reference>
<sequence length="552" mass="64140">MKKEVKIKIVEVLKREGLFYPEIEDKIKVETPKEESYGDLATNVAFLLTKHLKQKPQDIALNLKTILEKEPIFSKVEVVNGFINLFLSENFYHQVVKKAVLEKNRFGESLDKNRGKINIEYVSANPTGPLHLGHGRGAVVGNILSNMYSYIGYKVEREFYINDAGNQIKKLGQSVYARFRQIEEPDYPFPEDGYHGEYIKDIAKEIYHYEREKILSMLSEEDAIDFCAEYAKNYLLDKIKEDLKLINVEFDIWTSEKHLYEHGKVEAALNFLNSKGLIYEKDGALWLKTSLYGDEKDRVIKKSDGSYTYFAADIAYHYDKYERGYDFIINVWGADHHGYFPRLKAAITAFGVSENWINVVFIQLVKLFKDGQEVKMSKRSGDFITLRELVEEVGKDAVVYFFASKDPDTHLNFDIDVALAKSNENPVYYVQYAHARISSVFREAKEKFGFDPESDFEADLSLLTQEEEKSIMKFLSTLPEDIEEATLKNQPHKITNLTYELASRLHKYYYQHKFLIENDENLLKARLYLLKAVRNALRTLFKLMGITPVERM</sequence>
<keyword evidence="4 11" id="KW-0963">Cytoplasm</keyword>
<evidence type="ECO:0000259" key="13">
    <source>
        <dbReference type="SMART" id="SM00836"/>
    </source>
</evidence>
<evidence type="ECO:0000256" key="12">
    <source>
        <dbReference type="RuleBase" id="RU363038"/>
    </source>
</evidence>
<dbReference type="FunFam" id="1.10.730.10:FF:000008">
    <property type="entry name" value="Arginine--tRNA ligase"/>
    <property type="match status" value="1"/>
</dbReference>
<keyword evidence="6 11" id="KW-0547">Nucleotide-binding</keyword>
<dbReference type="PROSITE" id="PS00178">
    <property type="entry name" value="AA_TRNA_LIGASE_I"/>
    <property type="match status" value="1"/>
</dbReference>
<dbReference type="SUPFAM" id="SSF52374">
    <property type="entry name" value="Nucleotidylyl transferase"/>
    <property type="match status" value="1"/>
</dbReference>
<dbReference type="Pfam" id="PF05746">
    <property type="entry name" value="DALR_1"/>
    <property type="match status" value="1"/>
</dbReference>
<keyword evidence="7 11" id="KW-0067">ATP-binding</keyword>
<feature type="short sequence motif" description="'HIGH' region" evidence="11">
    <location>
        <begin position="124"/>
        <end position="134"/>
    </location>
</feature>
<dbReference type="SMART" id="SM01016">
    <property type="entry name" value="Arg_tRNA_synt_N"/>
    <property type="match status" value="1"/>
</dbReference>
<organism evidence="15">
    <name type="scientific">Sulfurihydrogenibium azorense</name>
    <dbReference type="NCBI Taxonomy" id="309806"/>
    <lineage>
        <taxon>Bacteria</taxon>
        <taxon>Pseudomonadati</taxon>
        <taxon>Aquificota</taxon>
        <taxon>Aquificia</taxon>
        <taxon>Aquificales</taxon>
        <taxon>Hydrogenothermaceae</taxon>
        <taxon>Sulfurihydrogenibium</taxon>
    </lineage>
</organism>
<dbReference type="PANTHER" id="PTHR11956">
    <property type="entry name" value="ARGINYL-TRNA SYNTHETASE"/>
    <property type="match status" value="1"/>
</dbReference>
<evidence type="ECO:0000256" key="5">
    <source>
        <dbReference type="ARBA" id="ARBA00022598"/>
    </source>
</evidence>
<dbReference type="CDD" id="cd00671">
    <property type="entry name" value="ArgRS_core"/>
    <property type="match status" value="1"/>
</dbReference>
<dbReference type="GO" id="GO:0004814">
    <property type="term" value="F:arginine-tRNA ligase activity"/>
    <property type="evidence" value="ECO:0007669"/>
    <property type="project" value="UniProtKB-UniRule"/>
</dbReference>
<evidence type="ECO:0000256" key="11">
    <source>
        <dbReference type="HAMAP-Rule" id="MF_00123"/>
    </source>
</evidence>
<evidence type="ECO:0000256" key="6">
    <source>
        <dbReference type="ARBA" id="ARBA00022741"/>
    </source>
</evidence>
<gene>
    <name evidence="11" type="primary">argS</name>
    <name evidence="15" type="ORF">ENO34_01525</name>
</gene>
<comment type="similarity">
    <text evidence="2 11 12">Belongs to the class-I aminoacyl-tRNA synthetase family.</text>
</comment>
<dbReference type="PRINTS" id="PR01038">
    <property type="entry name" value="TRNASYNTHARG"/>
</dbReference>
<dbReference type="FunFam" id="3.40.50.620:FF:000062">
    <property type="entry name" value="Arginine--tRNA ligase"/>
    <property type="match status" value="1"/>
</dbReference>
<protein>
    <recommendedName>
        <fullName evidence="11">Arginine--tRNA ligase</fullName>
        <ecNumber evidence="11">6.1.1.19</ecNumber>
    </recommendedName>
    <alternativeName>
        <fullName evidence="11">Arginyl-tRNA synthetase</fullName>
        <shortName evidence="11">ArgRS</shortName>
    </alternativeName>
</protein>
<name>A0A831YDV7_9AQUI</name>
<dbReference type="InterPro" id="IPR005148">
    <property type="entry name" value="Arg-tRNA-synth_N"/>
</dbReference>
<evidence type="ECO:0000256" key="4">
    <source>
        <dbReference type="ARBA" id="ARBA00022490"/>
    </source>
</evidence>
<dbReference type="InterPro" id="IPR014729">
    <property type="entry name" value="Rossmann-like_a/b/a_fold"/>
</dbReference>